<sequence>MAAPLREVVIGTHDSANSHNDNGASLMMPPWDDHLPELPELAEVEAHVASLRALVTNGGAPIEPTHLQLIDTIVDRLDQVYYWAVEEGSTLLSEPSQLAQCKVPQLTVLCIRTKRPRIVLAALRIMRHLLRHRQTGPQLVAAVAEKKEEKNISTVNADDEELFGMLASVMEQHAGLSDLQAEAAAVAAEAALIDIEGLLESPVISHVLAALERHGLSTAMQREGVLLFSTLVDIHRGGTPRENAANDVRPTPVAILLSHFGVVVRFVVSVAKANAGSVDVKRNAVHFFLRCASYPENLDVLLREGVYPVLVGALPSAVRVPELFAELTEAIAYFIPLLDPLQQRSLVLVVRRVLLETASPILVSLCAALLVRLLQVEPRRGDPMPCQSMQPGLSQEAALNLCVRGGERTLSDTIHLGEGDIRVFMSSNFIPQLLCCAADTIGEDDAILRRVVAEAIELLSPYRWR</sequence>
<dbReference type="AlphaFoldDB" id="A0A2V2UZN4"/>
<dbReference type="VEuPathDB" id="TriTrypDB:TcCLB.508951.60"/>
<dbReference type="VEuPathDB" id="TriTrypDB:ECC02_008528"/>
<dbReference type="VEuPathDB" id="TriTrypDB:Tc_MARK_5619"/>
<dbReference type="VEuPathDB" id="TriTrypDB:TcG_02602"/>
<comment type="caution">
    <text evidence="1">The sequence shown here is derived from an EMBL/GenBank/DDBJ whole genome shotgun (WGS) entry which is preliminary data.</text>
</comment>
<name>A0A2V2UZN4_TRYCR</name>
<evidence type="ECO:0000313" key="1">
    <source>
        <dbReference type="EMBL" id="PWU89570.1"/>
    </source>
</evidence>
<dbReference type="VEuPathDB" id="TriTrypDB:TcCLB.510121.60"/>
<protein>
    <submittedName>
        <fullName evidence="1">Uncharacterized protein</fullName>
    </submittedName>
</protein>
<reference evidence="1 2" key="1">
    <citation type="journal article" date="2018" name="Microb. Genom.">
        <title>Expanding an expanded genome: long-read sequencing of Trypanosoma cruzi.</title>
        <authorList>
            <person name="Berna L."/>
            <person name="Rodriguez M."/>
            <person name="Chiribao M.L."/>
            <person name="Parodi-Talice A."/>
            <person name="Pita S."/>
            <person name="Rijo G."/>
            <person name="Alvarez-Valin F."/>
            <person name="Robello C."/>
        </authorList>
    </citation>
    <scope>NUCLEOTIDE SEQUENCE [LARGE SCALE GENOMIC DNA]</scope>
    <source>
        <strain evidence="1 2">Dm28c</strain>
    </source>
</reference>
<dbReference type="VEuPathDB" id="TriTrypDB:TCDM_04640"/>
<dbReference type="Proteomes" id="UP000246121">
    <property type="component" value="Unassembled WGS sequence"/>
</dbReference>
<dbReference type="VEuPathDB" id="TriTrypDB:TCSYLVIO_006859"/>
<proteinExistence type="predicted"/>
<dbReference type="VEuPathDB" id="TriTrypDB:C4B63_58g65"/>
<dbReference type="VEuPathDB" id="TriTrypDB:C3747_283g13"/>
<organism evidence="1 2">
    <name type="scientific">Trypanosoma cruzi</name>
    <dbReference type="NCBI Taxonomy" id="5693"/>
    <lineage>
        <taxon>Eukaryota</taxon>
        <taxon>Discoba</taxon>
        <taxon>Euglenozoa</taxon>
        <taxon>Kinetoplastea</taxon>
        <taxon>Metakinetoplastina</taxon>
        <taxon>Trypanosomatida</taxon>
        <taxon>Trypanosomatidae</taxon>
        <taxon>Trypanosoma</taxon>
        <taxon>Schizotrypanum</taxon>
    </lineage>
</organism>
<dbReference type="VEuPathDB" id="TriTrypDB:TcCL_ESM03568"/>
<evidence type="ECO:0000313" key="2">
    <source>
        <dbReference type="Proteomes" id="UP000246121"/>
    </source>
</evidence>
<dbReference type="VEuPathDB" id="TriTrypDB:BCY84_20716"/>
<gene>
    <name evidence="1" type="ORF">C4B63_58g65</name>
</gene>
<dbReference type="VEuPathDB" id="TriTrypDB:TcBrA4_0047590"/>
<dbReference type="SUPFAM" id="SSF48371">
    <property type="entry name" value="ARM repeat"/>
    <property type="match status" value="1"/>
</dbReference>
<dbReference type="EMBL" id="PRFA01000058">
    <property type="protein sequence ID" value="PWU89570.1"/>
    <property type="molecule type" value="Genomic_DNA"/>
</dbReference>
<accession>A0A2V2UZN4</accession>
<dbReference type="InterPro" id="IPR016024">
    <property type="entry name" value="ARM-type_fold"/>
</dbReference>